<dbReference type="EMBL" id="SBLB01000002">
    <property type="protein sequence ID" value="RYC70052.1"/>
    <property type="molecule type" value="Genomic_DNA"/>
</dbReference>
<dbReference type="InterPro" id="IPR011990">
    <property type="entry name" value="TPR-like_helical_dom_sf"/>
</dbReference>
<name>A0A4Q2UMP2_9BACT</name>
<dbReference type="Proteomes" id="UP000290407">
    <property type="component" value="Unassembled WGS sequence"/>
</dbReference>
<organism evidence="2 3">
    <name type="scientific">Spirosoma sordidisoli</name>
    <dbReference type="NCBI Taxonomy" id="2502893"/>
    <lineage>
        <taxon>Bacteria</taxon>
        <taxon>Pseudomonadati</taxon>
        <taxon>Bacteroidota</taxon>
        <taxon>Cytophagia</taxon>
        <taxon>Cytophagales</taxon>
        <taxon>Cytophagaceae</taxon>
        <taxon>Spirosoma</taxon>
    </lineage>
</organism>
<dbReference type="InterPro" id="IPR024983">
    <property type="entry name" value="CHAT_dom"/>
</dbReference>
<dbReference type="PANTHER" id="PTHR10098:SF108">
    <property type="entry name" value="TETRATRICOPEPTIDE REPEAT PROTEIN 28"/>
    <property type="match status" value="1"/>
</dbReference>
<evidence type="ECO:0000259" key="1">
    <source>
        <dbReference type="Pfam" id="PF12770"/>
    </source>
</evidence>
<evidence type="ECO:0000313" key="2">
    <source>
        <dbReference type="EMBL" id="RYC70052.1"/>
    </source>
</evidence>
<dbReference type="SUPFAM" id="SSF48452">
    <property type="entry name" value="TPR-like"/>
    <property type="match status" value="1"/>
</dbReference>
<proteinExistence type="predicted"/>
<dbReference type="Pfam" id="PF12770">
    <property type="entry name" value="CHAT"/>
    <property type="match status" value="1"/>
</dbReference>
<gene>
    <name evidence="2" type="ORF">EQG79_09280</name>
</gene>
<accession>A0A4Q2UMP2</accession>
<evidence type="ECO:0000313" key="3">
    <source>
        <dbReference type="Proteomes" id="UP000290407"/>
    </source>
</evidence>
<dbReference type="AlphaFoldDB" id="A0A4Q2UMP2"/>
<feature type="domain" description="CHAT" evidence="1">
    <location>
        <begin position="674"/>
        <end position="978"/>
    </location>
</feature>
<keyword evidence="3" id="KW-1185">Reference proteome</keyword>
<comment type="caution">
    <text evidence="2">The sequence shown here is derived from an EMBL/GenBank/DDBJ whole genome shotgun (WGS) entry which is preliminary data.</text>
</comment>
<protein>
    <submittedName>
        <fullName evidence="2">CHAT domain-containing protein</fullName>
    </submittedName>
</protein>
<dbReference type="Gene3D" id="1.25.40.10">
    <property type="entry name" value="Tetratricopeptide repeat domain"/>
    <property type="match status" value="1"/>
</dbReference>
<dbReference type="PANTHER" id="PTHR10098">
    <property type="entry name" value="RAPSYN-RELATED"/>
    <property type="match status" value="1"/>
</dbReference>
<dbReference type="RefSeq" id="WP_129601280.1">
    <property type="nucleotide sequence ID" value="NZ_SBLB01000002.1"/>
</dbReference>
<sequence>MICKDHHSLPFLGWLIRLGLFLSLMGISTSVDAQPIWLAKGDSANAYLAKKDYVSAYAMGLRAAQITKPTPQADSVWSSVYSIAGQLPDSVSIATAIKAGTYYVSTNEDDLARTWLLKALSKADHLQLRSYQYQSRVMLAKIELRKQAFDKAGALYISVLNDTTATEYTTYQIEALLGLSGVCVYKQQIDSAKFLSQKALVAIKKLPGYEKSRLYPIAKSQQTLLALLENDLTTALRESEESYSVASKIMPNDPLIIGIAYQYAYIQGDINDQKALDATRLARRVLNQQPNHVRHPHYLYLYANEIALLRVLDRNQEAALLADSVLQKHPLDELITFAGADNLLSRITQTYIGARRTTPLEKIVQKVQEWVVNKSYKESLNPSFLYSLLGRYYQHTGNYVEAVRCLKEEWRLDSLAYGGNQINFSLMNRLATCQAKAGQRADAYTSFNRLVTDYERNIRTNIWLMSDAERDNYLQTTTVQGLFWHFLHRRNPVPEEIELAYNYKLINQGVRLHMNRTINRYLYRQNNGHAGLPTIRQLMETRIRLSDRRFNGSAEQRQQWQQQADSLERSMGGEAIALNQALRPVRWQHVQAKLKPGEAAVEIVFYTNYSRGEEVSDSNAYAAFLIRPGWITPQVISLPDPASLGHNVNSNQTGGRLIQDYYRNIVFSPINQKRVFEQFWQPISDALGPVNRLYMAMDGGYQRINPCTIQNPRTKRYISGEVEIVLLNSTQDLLASPQPSTSRTAELIGHPAYTLSRLPVTSQQDKTKRSRQSRLRNGIKLDELPYTEIEVRQLAKLFRSFRLQTRERLDTSASEKAFQRMQSPKILHVATHGLLRDSSSQITSGSLLNCGLALAGAADTSQHKDHTDGLLTGYEASLLNLHNTELVTLSACESGAGDYVEGEGINGLQRAFLLAGAQSVLVSLWKVEDQLTQQLMNDFYRFWLAGASKPQALYKAQAVLRRQHPNPYYWGAFVLLGQ</sequence>
<reference evidence="2 3" key="1">
    <citation type="submission" date="2019-01" db="EMBL/GenBank/DDBJ databases">
        <title>Spirosoma flava sp. nov., a propanil-degrading bacterium isolated from herbicide-contaminated soil.</title>
        <authorList>
            <person name="Zhang L."/>
            <person name="Jiang J.-D."/>
        </authorList>
    </citation>
    <scope>NUCLEOTIDE SEQUENCE [LARGE SCALE GENOMIC DNA]</scope>
    <source>
        <strain evidence="2 3">TY50</strain>
    </source>
</reference>